<keyword evidence="4 14" id="KW-0963">Cytoplasm</keyword>
<dbReference type="Pfam" id="PF02865">
    <property type="entry name" value="STAT_int"/>
    <property type="match status" value="1"/>
</dbReference>
<keyword evidence="8 14" id="KW-0805">Transcription regulation</keyword>
<dbReference type="GO" id="GO:0005634">
    <property type="term" value="C:nucleus"/>
    <property type="evidence" value="ECO:0007669"/>
    <property type="project" value="UniProtKB-SubCell"/>
</dbReference>
<keyword evidence="9 14" id="KW-0238">DNA-binding</keyword>
<dbReference type="InterPro" id="IPR048988">
    <property type="entry name" value="STAT_linker"/>
</dbReference>
<dbReference type="Gene3D" id="1.10.238.10">
    <property type="entry name" value="EF-hand"/>
    <property type="match status" value="1"/>
</dbReference>
<evidence type="ECO:0000256" key="6">
    <source>
        <dbReference type="ARBA" id="ARBA00022990"/>
    </source>
</evidence>
<keyword evidence="11 14" id="KW-0804">Transcription</keyword>
<dbReference type="SUPFAM" id="SSF55550">
    <property type="entry name" value="SH2 domain"/>
    <property type="match status" value="1"/>
</dbReference>
<evidence type="ECO:0000256" key="8">
    <source>
        <dbReference type="ARBA" id="ARBA00023015"/>
    </source>
</evidence>
<dbReference type="InterPro" id="IPR012345">
    <property type="entry name" value="STAT_TF_DNA-bd_N"/>
</dbReference>
<dbReference type="InterPro" id="IPR000980">
    <property type="entry name" value="SH2"/>
</dbReference>
<dbReference type="InterPro" id="IPR015988">
    <property type="entry name" value="STAT_TF_CC"/>
</dbReference>
<protein>
    <recommendedName>
        <fullName evidence="14">Signal transducer and activator of transcription</fullName>
    </recommendedName>
</protein>
<dbReference type="FunFam" id="1.10.238.10:FF:000012">
    <property type="entry name" value="Signal transducer and activator of transcription"/>
    <property type="match status" value="1"/>
</dbReference>
<keyword evidence="17" id="KW-1185">Reference proteome</keyword>
<evidence type="ECO:0000256" key="2">
    <source>
        <dbReference type="ARBA" id="ARBA00004496"/>
    </source>
</evidence>
<dbReference type="GO" id="GO:0003677">
    <property type="term" value="F:DNA binding"/>
    <property type="evidence" value="ECO:0007669"/>
    <property type="project" value="UniProtKB-KW"/>
</dbReference>
<keyword evidence="5 14" id="KW-0597">Phosphoprotein</keyword>
<evidence type="ECO:0000256" key="12">
    <source>
        <dbReference type="ARBA" id="ARBA00023242"/>
    </source>
</evidence>
<accession>A0A3Q3NPS5</accession>
<keyword evidence="6" id="KW-0007">Acetylation</keyword>
<evidence type="ECO:0000313" key="17">
    <source>
        <dbReference type="Proteomes" id="UP000261660"/>
    </source>
</evidence>
<dbReference type="Gene3D" id="1.10.532.10">
    <property type="entry name" value="STAT transcription factor, N-terminal domain"/>
    <property type="match status" value="1"/>
</dbReference>
<reference evidence="16" key="2">
    <citation type="submission" date="2025-09" db="UniProtKB">
        <authorList>
            <consortium name="Ensembl"/>
        </authorList>
    </citation>
    <scope>IDENTIFICATION</scope>
</reference>
<dbReference type="PANTHER" id="PTHR11801">
    <property type="entry name" value="SIGNAL TRANSDUCER AND ACTIVATOR OF TRANSCRIPTION"/>
    <property type="match status" value="1"/>
</dbReference>
<dbReference type="Proteomes" id="UP000261660">
    <property type="component" value="Unplaced"/>
</dbReference>
<keyword evidence="12 14" id="KW-0539">Nucleus</keyword>
<dbReference type="Pfam" id="PF01017">
    <property type="entry name" value="STAT_alpha"/>
    <property type="match status" value="1"/>
</dbReference>
<dbReference type="Pfam" id="PF00017">
    <property type="entry name" value="SH2"/>
    <property type="match status" value="1"/>
</dbReference>
<evidence type="ECO:0000256" key="13">
    <source>
        <dbReference type="PROSITE-ProRule" id="PRU00191"/>
    </source>
</evidence>
<dbReference type="InterPro" id="IPR013800">
    <property type="entry name" value="STAT_TF_alpha"/>
</dbReference>
<reference evidence="16" key="1">
    <citation type="submission" date="2025-08" db="UniProtKB">
        <authorList>
            <consortium name="Ensembl"/>
        </authorList>
    </citation>
    <scope>IDENTIFICATION</scope>
</reference>
<dbReference type="GeneTree" id="ENSGT01050000244905"/>
<organism evidence="16 17">
    <name type="scientific">Labrus bergylta</name>
    <name type="common">ballan wrasse</name>
    <dbReference type="NCBI Taxonomy" id="56723"/>
    <lineage>
        <taxon>Eukaryota</taxon>
        <taxon>Metazoa</taxon>
        <taxon>Chordata</taxon>
        <taxon>Craniata</taxon>
        <taxon>Vertebrata</taxon>
        <taxon>Euteleostomi</taxon>
        <taxon>Actinopterygii</taxon>
        <taxon>Neopterygii</taxon>
        <taxon>Teleostei</taxon>
        <taxon>Neoteleostei</taxon>
        <taxon>Acanthomorphata</taxon>
        <taxon>Eupercaria</taxon>
        <taxon>Labriformes</taxon>
        <taxon>Labridae</taxon>
        <taxon>Labrus</taxon>
    </lineage>
</organism>
<evidence type="ECO:0000256" key="5">
    <source>
        <dbReference type="ARBA" id="ARBA00022553"/>
    </source>
</evidence>
<name>A0A3Q3NPS5_9LABR</name>
<dbReference type="InterPro" id="IPR036860">
    <property type="entry name" value="SH2_dom_sf"/>
</dbReference>
<dbReference type="InterPro" id="IPR013799">
    <property type="entry name" value="STAT_TF_prot_interaction"/>
</dbReference>
<evidence type="ECO:0000256" key="11">
    <source>
        <dbReference type="ARBA" id="ARBA00023163"/>
    </source>
</evidence>
<comment type="subcellular location">
    <subcellularLocation>
        <location evidence="2 14">Cytoplasm</location>
    </subcellularLocation>
    <subcellularLocation>
        <location evidence="1 14">Nucleus</location>
    </subcellularLocation>
</comment>
<dbReference type="FunFam" id="3.30.505.10:FF:000003">
    <property type="entry name" value="Signal transducer and activator of transcription"/>
    <property type="match status" value="1"/>
</dbReference>
<dbReference type="GO" id="GO:0003700">
    <property type="term" value="F:DNA-binding transcription factor activity"/>
    <property type="evidence" value="ECO:0007669"/>
    <property type="project" value="InterPro"/>
</dbReference>
<dbReference type="GO" id="GO:0019221">
    <property type="term" value="P:cytokine-mediated signaling pathway"/>
    <property type="evidence" value="ECO:0007669"/>
    <property type="project" value="UniProtKB-ARBA"/>
</dbReference>
<evidence type="ECO:0000256" key="10">
    <source>
        <dbReference type="ARBA" id="ARBA00023159"/>
    </source>
</evidence>
<evidence type="ECO:0000313" key="16">
    <source>
        <dbReference type="Ensembl" id="ENSLBEP00000037525.1"/>
    </source>
</evidence>
<proteinExistence type="inferred from homology"/>
<dbReference type="GO" id="GO:0005737">
    <property type="term" value="C:cytoplasm"/>
    <property type="evidence" value="ECO:0007669"/>
    <property type="project" value="UniProtKB-SubCell"/>
</dbReference>
<dbReference type="InParanoid" id="A0A3Q3NPS5"/>
<evidence type="ECO:0000256" key="4">
    <source>
        <dbReference type="ARBA" id="ARBA00022490"/>
    </source>
</evidence>
<evidence type="ECO:0000256" key="9">
    <source>
        <dbReference type="ARBA" id="ARBA00023125"/>
    </source>
</evidence>
<evidence type="ECO:0000256" key="14">
    <source>
        <dbReference type="RuleBase" id="RU046415"/>
    </source>
</evidence>
<evidence type="ECO:0000259" key="15">
    <source>
        <dbReference type="PROSITE" id="PS50001"/>
    </source>
</evidence>
<dbReference type="InterPro" id="IPR036535">
    <property type="entry name" value="STAT_N_sf"/>
</dbReference>
<dbReference type="Gene3D" id="1.20.1050.20">
    <property type="entry name" value="STAT transcription factor, all-alpha domain"/>
    <property type="match status" value="1"/>
</dbReference>
<comment type="similarity">
    <text evidence="3 14">Belongs to the transcription factor STAT family.</text>
</comment>
<dbReference type="SUPFAM" id="SSF49417">
    <property type="entry name" value="p53-like transcription factors"/>
    <property type="match status" value="1"/>
</dbReference>
<dbReference type="FunFam" id="1.10.532.10:FF:000001">
    <property type="entry name" value="Signal transducer and activator of transcription"/>
    <property type="match status" value="1"/>
</dbReference>
<evidence type="ECO:0000256" key="7">
    <source>
        <dbReference type="ARBA" id="ARBA00022999"/>
    </source>
</evidence>
<dbReference type="Gene3D" id="2.60.40.630">
    <property type="entry name" value="STAT transcription factor, DNA-binding domain"/>
    <property type="match status" value="1"/>
</dbReference>
<dbReference type="InterPro" id="IPR008967">
    <property type="entry name" value="p53-like_TF_DNA-bd_sf"/>
</dbReference>
<dbReference type="STRING" id="56723.ENSLBEP00000037525"/>
<sequence length="686" mass="79532">MSQWKQIQQLEIRLLEHVDYLYDDNFPMDIRQGLAGWIEAQDWDSAANDESMATVLFSNLLSQLERVRSQEQNFLQRHNMKIIQQQLQVKYTSTPAIMARVISTCLREERRILASACMQEQGPLEKSLQSSVQFERQKNMDNRVGIIRGSVQMMDQAVKCIEDMQDDFDFRYKTLQSRDKNSEMMKQEVTRLQEILNRLDFKRKEILSKMDLVIKEIDDLMTSQLSPELQDWKRRQQIAAIGGPLLTGLDQLQSWFTLTAQSLFQIKRQLDKLGELVVKVTYESDPIPLQKPQMEERVKYLIYHLIKSSFVVEKQPCMPTHPQKPLIIKTGVQFTTKVRLLVKLPEVDYQLKVKTTFDKSRQFFILTNNTKVMDIEDYSNGCLSVEFRHLQLKEKKYINGTKGNEGLLSVTEELHSLSFEACFTVQGLTIDLETCSLPLVVISNVSQLPGGWASVMWYNLLTDEPRNMAFFGNPPRATWSQLSEVLSWQFSTFAGRGLNKEQLSMLGEKLLGQHASCSDYQVSWSKFCKENILGKPFSFWMWLDSILELIKKHLLPVWNENYIMGFVSKEMERILLKDKEQGTFLLRFSESHLGGITFTWVQHNENGEMSLNSVEPYTKNRLSALPFADIIRDYKVISDGVVPENPLKFLYPKIPKDEAFGRLYNSQPSKGRSAETVLQSELMCFK</sequence>
<dbReference type="InterPro" id="IPR013801">
    <property type="entry name" value="STAT_TF_DNA-bd"/>
</dbReference>
<dbReference type="Gene3D" id="3.30.505.10">
    <property type="entry name" value="SH2 domain"/>
    <property type="match status" value="1"/>
</dbReference>
<evidence type="ECO:0000256" key="3">
    <source>
        <dbReference type="ARBA" id="ARBA00005586"/>
    </source>
</evidence>
<dbReference type="SMART" id="SM00964">
    <property type="entry name" value="STAT_int"/>
    <property type="match status" value="1"/>
</dbReference>
<dbReference type="Pfam" id="PF21354">
    <property type="entry name" value="STAT_linker"/>
    <property type="match status" value="1"/>
</dbReference>
<dbReference type="AlphaFoldDB" id="A0A3Q3NPS5"/>
<dbReference type="Pfam" id="PF02864">
    <property type="entry name" value="STAT_bind"/>
    <property type="match status" value="1"/>
</dbReference>
<dbReference type="FunFam" id="2.60.40.630:FF:000011">
    <property type="entry name" value="Novel protein similar to human signal transduction and activator of transcription 4 (STAT4)"/>
    <property type="match status" value="1"/>
</dbReference>
<dbReference type="SUPFAM" id="SSF47655">
    <property type="entry name" value="STAT"/>
    <property type="match status" value="1"/>
</dbReference>
<dbReference type="SUPFAM" id="SSF48092">
    <property type="entry name" value="Transcription factor STAT-4 N-domain"/>
    <property type="match status" value="1"/>
</dbReference>
<keyword evidence="7 13" id="KW-0727">SH2 domain</keyword>
<dbReference type="InterPro" id="IPR001217">
    <property type="entry name" value="STAT"/>
</dbReference>
<feature type="domain" description="SH2" evidence="15">
    <location>
        <begin position="558"/>
        <end position="653"/>
    </location>
</feature>
<dbReference type="Ensembl" id="ENSLBET00000039076.1">
    <property type="protein sequence ID" value="ENSLBEP00000037525.1"/>
    <property type="gene ID" value="ENSLBEG00000028006.1"/>
</dbReference>
<keyword evidence="10 14" id="KW-0010">Activator</keyword>
<dbReference type="FunFam" id="1.20.1050.20:FF:000001">
    <property type="entry name" value="Signal transducer and activator of transcription"/>
    <property type="match status" value="1"/>
</dbReference>
<dbReference type="PROSITE" id="PS50001">
    <property type="entry name" value="SH2"/>
    <property type="match status" value="1"/>
</dbReference>
<evidence type="ECO:0000256" key="1">
    <source>
        <dbReference type="ARBA" id="ARBA00004123"/>
    </source>
</evidence>